<keyword evidence="7" id="KW-0131">Cell cycle</keyword>
<dbReference type="Pfam" id="PF08478">
    <property type="entry name" value="POTRA_1"/>
    <property type="match status" value="1"/>
</dbReference>
<accession>A0A538TWW2</accession>
<dbReference type="PANTHER" id="PTHR35851:SF1">
    <property type="entry name" value="CELL DIVISION PROTEIN FTSQ"/>
    <property type="match status" value="1"/>
</dbReference>
<keyword evidence="2" id="KW-1003">Cell membrane</keyword>
<comment type="caution">
    <text evidence="10">The sequence shown here is derived from an EMBL/GenBank/DDBJ whole genome shotgun (WGS) entry which is preliminary data.</text>
</comment>
<dbReference type="PANTHER" id="PTHR35851">
    <property type="entry name" value="CELL DIVISION PROTEIN FTSQ"/>
    <property type="match status" value="1"/>
</dbReference>
<evidence type="ECO:0000256" key="7">
    <source>
        <dbReference type="ARBA" id="ARBA00023306"/>
    </source>
</evidence>
<keyword evidence="3" id="KW-0132">Cell division</keyword>
<evidence type="ECO:0000256" key="8">
    <source>
        <dbReference type="SAM" id="Phobius"/>
    </source>
</evidence>
<dbReference type="Gene3D" id="3.10.20.310">
    <property type="entry name" value="membrane protein fhac"/>
    <property type="match status" value="1"/>
</dbReference>
<evidence type="ECO:0000313" key="10">
    <source>
        <dbReference type="EMBL" id="TMQ68091.1"/>
    </source>
</evidence>
<feature type="domain" description="POTRA" evidence="9">
    <location>
        <begin position="49"/>
        <end position="117"/>
    </location>
</feature>
<gene>
    <name evidence="10" type="ORF">E6K80_14545</name>
</gene>
<comment type="subcellular location">
    <subcellularLocation>
        <location evidence="1">Membrane</location>
    </subcellularLocation>
</comment>
<organism evidence="10 11">
    <name type="scientific">Eiseniibacteriota bacterium</name>
    <dbReference type="NCBI Taxonomy" id="2212470"/>
    <lineage>
        <taxon>Bacteria</taxon>
        <taxon>Candidatus Eiseniibacteriota</taxon>
    </lineage>
</organism>
<protein>
    <submittedName>
        <fullName evidence="10">FtsQ-type POTRA domain-containing protein</fullName>
    </submittedName>
</protein>
<evidence type="ECO:0000256" key="5">
    <source>
        <dbReference type="ARBA" id="ARBA00022989"/>
    </source>
</evidence>
<evidence type="ECO:0000313" key="11">
    <source>
        <dbReference type="Proteomes" id="UP000319836"/>
    </source>
</evidence>
<dbReference type="GO" id="GO:0090529">
    <property type="term" value="P:cell septum assembly"/>
    <property type="evidence" value="ECO:0007669"/>
    <property type="project" value="InterPro"/>
</dbReference>
<dbReference type="InterPro" id="IPR026579">
    <property type="entry name" value="FtsQ"/>
</dbReference>
<evidence type="ECO:0000259" key="9">
    <source>
        <dbReference type="PROSITE" id="PS51779"/>
    </source>
</evidence>
<feature type="transmembrane region" description="Helical" evidence="8">
    <location>
        <begin position="20"/>
        <end position="41"/>
    </location>
</feature>
<keyword evidence="5 8" id="KW-1133">Transmembrane helix</keyword>
<dbReference type="AlphaFoldDB" id="A0A538TWW2"/>
<dbReference type="PROSITE" id="PS51779">
    <property type="entry name" value="POTRA"/>
    <property type="match status" value="1"/>
</dbReference>
<dbReference type="GO" id="GO:0016020">
    <property type="term" value="C:membrane"/>
    <property type="evidence" value="ECO:0007669"/>
    <property type="project" value="UniProtKB-SubCell"/>
</dbReference>
<name>A0A538TWW2_UNCEI</name>
<dbReference type="InterPro" id="IPR013685">
    <property type="entry name" value="POTRA_FtsQ_type"/>
</dbReference>
<evidence type="ECO:0000256" key="3">
    <source>
        <dbReference type="ARBA" id="ARBA00022618"/>
    </source>
</evidence>
<evidence type="ECO:0000256" key="6">
    <source>
        <dbReference type="ARBA" id="ARBA00023136"/>
    </source>
</evidence>
<proteinExistence type="predicted"/>
<dbReference type="EMBL" id="VBPA01000417">
    <property type="protein sequence ID" value="TMQ68091.1"/>
    <property type="molecule type" value="Genomic_DNA"/>
</dbReference>
<evidence type="ECO:0000256" key="2">
    <source>
        <dbReference type="ARBA" id="ARBA00022475"/>
    </source>
</evidence>
<dbReference type="InterPro" id="IPR034746">
    <property type="entry name" value="POTRA"/>
</dbReference>
<keyword evidence="4 8" id="KW-0812">Transmembrane</keyword>
<dbReference type="Proteomes" id="UP000319836">
    <property type="component" value="Unassembled WGS sequence"/>
</dbReference>
<evidence type="ECO:0000256" key="1">
    <source>
        <dbReference type="ARBA" id="ARBA00004370"/>
    </source>
</evidence>
<keyword evidence="6 8" id="KW-0472">Membrane</keyword>
<sequence length="267" mass="28712">MGAYQGKALQARARPRPGRLGVVLQVAGAGLLLIAIVHVPWPALTRRWAAIGDLKVEGVRYLDPSRVVQISRLHVGDPLWTADLKRARQSLLLDSRIAAAIVSRSFPRGVRIVVRERMPALLVDHGTPWELDAAGVLLTPLERGVVADVPLLVGPDFATVRAGTQIGGPQVTRGLKWAEVLADQTLQLAGQVSELDVSRDQVTTLTLLDGTRVIAAAWPPSTRTLSALRVVLADLKQKGTSADEVDVRYDNQVIVRPAALSADGRQG</sequence>
<evidence type="ECO:0000256" key="4">
    <source>
        <dbReference type="ARBA" id="ARBA00022692"/>
    </source>
</evidence>
<reference evidence="10 11" key="1">
    <citation type="journal article" date="2019" name="Nat. Microbiol.">
        <title>Mediterranean grassland soil C-N compound turnover is dependent on rainfall and depth, and is mediated by genomically divergent microorganisms.</title>
        <authorList>
            <person name="Diamond S."/>
            <person name="Andeer P.F."/>
            <person name="Li Z."/>
            <person name="Crits-Christoph A."/>
            <person name="Burstein D."/>
            <person name="Anantharaman K."/>
            <person name="Lane K.R."/>
            <person name="Thomas B.C."/>
            <person name="Pan C."/>
            <person name="Northen T.R."/>
            <person name="Banfield J.F."/>
        </authorList>
    </citation>
    <scope>NUCLEOTIDE SEQUENCE [LARGE SCALE GENOMIC DNA]</scope>
    <source>
        <strain evidence="10">WS_10</strain>
    </source>
</reference>